<protein>
    <recommendedName>
        <fullName evidence="3">Reverse transcriptase domain-containing protein</fullName>
    </recommendedName>
</protein>
<accession>A0ABQ5HYU3</accession>
<comment type="caution">
    <text evidence="1">The sequence shown here is derived from an EMBL/GenBank/DDBJ whole genome shotgun (WGS) entry which is preliminary data.</text>
</comment>
<name>A0ABQ5HYU3_9ASTR</name>
<evidence type="ECO:0008006" key="3">
    <source>
        <dbReference type="Google" id="ProtNLM"/>
    </source>
</evidence>
<reference evidence="1" key="2">
    <citation type="submission" date="2022-01" db="EMBL/GenBank/DDBJ databases">
        <authorList>
            <person name="Yamashiro T."/>
            <person name="Shiraishi A."/>
            <person name="Satake H."/>
            <person name="Nakayama K."/>
        </authorList>
    </citation>
    <scope>NUCLEOTIDE SEQUENCE</scope>
</reference>
<dbReference type="Proteomes" id="UP001151760">
    <property type="component" value="Unassembled WGS sequence"/>
</dbReference>
<evidence type="ECO:0000313" key="1">
    <source>
        <dbReference type="EMBL" id="GJT92505.1"/>
    </source>
</evidence>
<evidence type="ECO:0000313" key="2">
    <source>
        <dbReference type="Proteomes" id="UP001151760"/>
    </source>
</evidence>
<reference evidence="1" key="1">
    <citation type="journal article" date="2022" name="Int. J. Mol. Sci.">
        <title>Draft Genome of Tanacetum Coccineum: Genomic Comparison of Closely Related Tanacetum-Family Plants.</title>
        <authorList>
            <person name="Yamashiro T."/>
            <person name="Shiraishi A."/>
            <person name="Nakayama K."/>
            <person name="Satake H."/>
        </authorList>
    </citation>
    <scope>NUCLEOTIDE SEQUENCE</scope>
</reference>
<organism evidence="1 2">
    <name type="scientific">Tanacetum coccineum</name>
    <dbReference type="NCBI Taxonomy" id="301880"/>
    <lineage>
        <taxon>Eukaryota</taxon>
        <taxon>Viridiplantae</taxon>
        <taxon>Streptophyta</taxon>
        <taxon>Embryophyta</taxon>
        <taxon>Tracheophyta</taxon>
        <taxon>Spermatophyta</taxon>
        <taxon>Magnoliopsida</taxon>
        <taxon>eudicotyledons</taxon>
        <taxon>Gunneridae</taxon>
        <taxon>Pentapetalae</taxon>
        <taxon>asterids</taxon>
        <taxon>campanulids</taxon>
        <taxon>Asterales</taxon>
        <taxon>Asteraceae</taxon>
        <taxon>Asteroideae</taxon>
        <taxon>Anthemideae</taxon>
        <taxon>Anthemidinae</taxon>
        <taxon>Tanacetum</taxon>
    </lineage>
</organism>
<keyword evidence="2" id="KW-1185">Reference proteome</keyword>
<sequence>MNQNYFKPNLSYNSIYSGFDRPFQYPIDQSPPQEMSIQDMEVQKQQYLEEMRSMINQIQIEDYCNERIDIHYRRTIGEKESDEFIKSSVEDLVSIPSEFEDTSDNDRENFKIYSNPIFEFDDKYISSDVNLFFNEVLEDIESKESYVSNFDKPSLLVTPLSDANEEECFDPGGDTDEIDMFLDIDVSTDFEDDYYDSEGDIIYLESLIFKETIPNLPPKVFLDIDPKSLIDELDFDNLKSMVKVFDPRIHENFFSLTHVKLPFEDC</sequence>
<proteinExistence type="predicted"/>
<dbReference type="EMBL" id="BQNB010020116">
    <property type="protein sequence ID" value="GJT92505.1"/>
    <property type="molecule type" value="Genomic_DNA"/>
</dbReference>
<gene>
    <name evidence="1" type="ORF">Tco_1081350</name>
</gene>